<protein>
    <submittedName>
        <fullName evidence="2">Uncharacterized protein</fullName>
    </submittedName>
</protein>
<dbReference type="AlphaFoldDB" id="A0A2I2GGZ4"/>
<evidence type="ECO:0000313" key="3">
    <source>
        <dbReference type="Proteomes" id="UP000234275"/>
    </source>
</evidence>
<comment type="caution">
    <text evidence="2">The sequence shown here is derived from an EMBL/GenBank/DDBJ whole genome shotgun (WGS) entry which is preliminary data.</text>
</comment>
<dbReference type="RefSeq" id="XP_024707453.1">
    <property type="nucleotide sequence ID" value="XM_024848622.1"/>
</dbReference>
<evidence type="ECO:0000256" key="1">
    <source>
        <dbReference type="SAM" id="Phobius"/>
    </source>
</evidence>
<reference evidence="2 3" key="1">
    <citation type="submission" date="2016-12" db="EMBL/GenBank/DDBJ databases">
        <title>The genomes of Aspergillus section Nigri reveals drivers in fungal speciation.</title>
        <authorList>
            <consortium name="DOE Joint Genome Institute"/>
            <person name="Vesth T.C."/>
            <person name="Nybo J."/>
            <person name="Theobald S."/>
            <person name="Brandl J."/>
            <person name="Frisvad J.C."/>
            <person name="Nielsen K.F."/>
            <person name="Lyhne E.K."/>
            <person name="Kogle M.E."/>
            <person name="Kuo A."/>
            <person name="Riley R."/>
            <person name="Clum A."/>
            <person name="Nolan M."/>
            <person name="Lipzen A."/>
            <person name="Salamov A."/>
            <person name="Henrissat B."/>
            <person name="Wiebenga A."/>
            <person name="De Vries R.P."/>
            <person name="Grigoriev I.V."/>
            <person name="Mortensen U.H."/>
            <person name="Andersen M.R."/>
            <person name="Baker S.E."/>
        </authorList>
    </citation>
    <scope>NUCLEOTIDE SEQUENCE [LARGE SCALE GENOMIC DNA]</scope>
    <source>
        <strain evidence="2 3">IBT 23096</strain>
    </source>
</reference>
<dbReference type="GeneID" id="36556321"/>
<evidence type="ECO:0000313" key="2">
    <source>
        <dbReference type="EMBL" id="PLB52151.1"/>
    </source>
</evidence>
<dbReference type="Proteomes" id="UP000234275">
    <property type="component" value="Unassembled WGS sequence"/>
</dbReference>
<keyword evidence="1" id="KW-0812">Transmembrane</keyword>
<sequence>MPLPVLTHPLGLSGLHKSSPGARQAITRESIFSLGGGGAGLFFFDLFTVWVGP</sequence>
<keyword evidence="3" id="KW-1185">Reference proteome</keyword>
<dbReference type="EMBL" id="MSFO01000002">
    <property type="protein sequence ID" value="PLB52151.1"/>
    <property type="molecule type" value="Genomic_DNA"/>
</dbReference>
<name>A0A2I2GGZ4_9EURO</name>
<dbReference type="VEuPathDB" id="FungiDB:P170DRAFT_433990"/>
<gene>
    <name evidence="2" type="ORF">P170DRAFT_433990</name>
</gene>
<keyword evidence="1" id="KW-1133">Transmembrane helix</keyword>
<keyword evidence="1" id="KW-0472">Membrane</keyword>
<organism evidence="2 3">
    <name type="scientific">Aspergillus steynii IBT 23096</name>
    <dbReference type="NCBI Taxonomy" id="1392250"/>
    <lineage>
        <taxon>Eukaryota</taxon>
        <taxon>Fungi</taxon>
        <taxon>Dikarya</taxon>
        <taxon>Ascomycota</taxon>
        <taxon>Pezizomycotina</taxon>
        <taxon>Eurotiomycetes</taxon>
        <taxon>Eurotiomycetidae</taxon>
        <taxon>Eurotiales</taxon>
        <taxon>Aspergillaceae</taxon>
        <taxon>Aspergillus</taxon>
        <taxon>Aspergillus subgen. Circumdati</taxon>
    </lineage>
</organism>
<feature type="transmembrane region" description="Helical" evidence="1">
    <location>
        <begin position="31"/>
        <end position="51"/>
    </location>
</feature>
<accession>A0A2I2GGZ4</accession>
<proteinExistence type="predicted"/>